<evidence type="ECO:0000313" key="3">
    <source>
        <dbReference type="Proteomes" id="UP000266183"/>
    </source>
</evidence>
<evidence type="ECO:0000256" key="1">
    <source>
        <dbReference type="SAM" id="MobiDB-lite"/>
    </source>
</evidence>
<feature type="compositionally biased region" description="Polar residues" evidence="1">
    <location>
        <begin position="1"/>
        <end position="13"/>
    </location>
</feature>
<sequence length="66" mass="7111">MITAETLNFTTKSDPARPKSDDPKSFGGPPRTSGRALRYKSVRAPDLRTSGFPLRSLAGMGLLKSC</sequence>
<feature type="compositionally biased region" description="Basic and acidic residues" evidence="1">
    <location>
        <begin position="14"/>
        <end position="24"/>
    </location>
</feature>
<gene>
    <name evidence="2" type="ORF">D4L85_01595</name>
</gene>
<accession>A0A385SG21</accession>
<protein>
    <submittedName>
        <fullName evidence="2">Uncharacterized protein</fullName>
    </submittedName>
</protein>
<feature type="region of interest" description="Disordered" evidence="1">
    <location>
        <begin position="1"/>
        <end position="35"/>
    </location>
</feature>
<dbReference type="KEGG" id="chk:D4L85_01595"/>
<dbReference type="EMBL" id="CP032382">
    <property type="protein sequence ID" value="AYB29356.1"/>
    <property type="molecule type" value="Genomic_DNA"/>
</dbReference>
<evidence type="ECO:0000313" key="2">
    <source>
        <dbReference type="EMBL" id="AYB29356.1"/>
    </source>
</evidence>
<organism evidence="2 3">
    <name type="scientific">Chryseolinea soli</name>
    <dbReference type="NCBI Taxonomy" id="2321403"/>
    <lineage>
        <taxon>Bacteria</taxon>
        <taxon>Pseudomonadati</taxon>
        <taxon>Bacteroidota</taxon>
        <taxon>Cytophagia</taxon>
        <taxon>Cytophagales</taxon>
        <taxon>Fulvivirgaceae</taxon>
        <taxon>Chryseolinea</taxon>
    </lineage>
</organism>
<dbReference type="AlphaFoldDB" id="A0A385SG21"/>
<keyword evidence="3" id="KW-1185">Reference proteome</keyword>
<dbReference type="Proteomes" id="UP000266183">
    <property type="component" value="Chromosome"/>
</dbReference>
<name>A0A385SG21_9BACT</name>
<reference evidence="3" key="1">
    <citation type="submission" date="2018-09" db="EMBL/GenBank/DDBJ databases">
        <title>Chryseolinea sp. KIS68-18 isolated from soil.</title>
        <authorList>
            <person name="Weon H.-Y."/>
            <person name="Kwon S.-W."/>
            <person name="Lee S.A."/>
        </authorList>
    </citation>
    <scope>NUCLEOTIDE SEQUENCE [LARGE SCALE GENOMIC DNA]</scope>
    <source>
        <strain evidence="3">KIS68-18</strain>
    </source>
</reference>
<proteinExistence type="predicted"/>